<evidence type="ECO:0000256" key="1">
    <source>
        <dbReference type="ARBA" id="ARBA00004651"/>
    </source>
</evidence>
<reference evidence="14 15" key="1">
    <citation type="submission" date="2020-04" db="EMBL/GenBank/DDBJ databases">
        <authorList>
            <person name="Alioto T."/>
            <person name="Alioto T."/>
            <person name="Gomez Garrido J."/>
        </authorList>
    </citation>
    <scope>NUCLEOTIDE SEQUENCE [LARGE SCALE GENOMIC DNA]</scope>
</reference>
<evidence type="ECO:0000256" key="2">
    <source>
        <dbReference type="ARBA" id="ARBA00010663"/>
    </source>
</evidence>
<feature type="transmembrane region" description="Helical" evidence="11">
    <location>
        <begin position="387"/>
        <end position="406"/>
    </location>
</feature>
<keyword evidence="4 10" id="KW-0812">Transmembrane</keyword>
<dbReference type="GO" id="GO:0004989">
    <property type="term" value="F:octopamine receptor activity"/>
    <property type="evidence" value="ECO:0007669"/>
    <property type="project" value="TreeGrafter"/>
</dbReference>
<keyword evidence="12" id="KW-0732">Signal</keyword>
<accession>A0A8S1C4M2</accession>
<keyword evidence="7 11" id="KW-0472">Membrane</keyword>
<evidence type="ECO:0000256" key="11">
    <source>
        <dbReference type="SAM" id="Phobius"/>
    </source>
</evidence>
<keyword evidence="6 10" id="KW-0297">G-protein coupled receptor</keyword>
<evidence type="ECO:0000256" key="7">
    <source>
        <dbReference type="ARBA" id="ARBA00023136"/>
    </source>
</evidence>
<name>A0A8S1C4M2_9INSE</name>
<dbReference type="PROSITE" id="PS00237">
    <property type="entry name" value="G_PROTEIN_RECEP_F1_1"/>
    <property type="match status" value="1"/>
</dbReference>
<dbReference type="InterPro" id="IPR000276">
    <property type="entry name" value="GPCR_Rhodpsn"/>
</dbReference>
<evidence type="ECO:0000313" key="15">
    <source>
        <dbReference type="Proteomes" id="UP000494165"/>
    </source>
</evidence>
<evidence type="ECO:0000256" key="10">
    <source>
        <dbReference type="RuleBase" id="RU000688"/>
    </source>
</evidence>
<protein>
    <recommendedName>
        <fullName evidence="13">G-protein coupled receptors family 1 profile domain-containing protein</fullName>
    </recommendedName>
</protein>
<evidence type="ECO:0000259" key="13">
    <source>
        <dbReference type="PROSITE" id="PS50262"/>
    </source>
</evidence>
<evidence type="ECO:0000256" key="8">
    <source>
        <dbReference type="ARBA" id="ARBA00023170"/>
    </source>
</evidence>
<comment type="subcellular location">
    <subcellularLocation>
        <location evidence="1">Cell membrane</location>
        <topology evidence="1">Multi-pass membrane protein</topology>
    </subcellularLocation>
</comment>
<dbReference type="Gene3D" id="1.20.1070.10">
    <property type="entry name" value="Rhodopsin 7-helix transmembrane proteins"/>
    <property type="match status" value="1"/>
</dbReference>
<keyword evidence="9 10" id="KW-0807">Transducer</keyword>
<keyword evidence="3" id="KW-1003">Cell membrane</keyword>
<dbReference type="PANTHER" id="PTHR24248:SF187">
    <property type="entry name" value="OCTOPAMINE RECEPTOR BETA-2R"/>
    <property type="match status" value="1"/>
</dbReference>
<evidence type="ECO:0000256" key="9">
    <source>
        <dbReference type="ARBA" id="ARBA00023224"/>
    </source>
</evidence>
<evidence type="ECO:0000256" key="5">
    <source>
        <dbReference type="ARBA" id="ARBA00022989"/>
    </source>
</evidence>
<keyword evidence="5 11" id="KW-1133">Transmembrane helix</keyword>
<feature type="chain" id="PRO_5035728438" description="G-protein coupled receptors family 1 profile domain-containing protein" evidence="12">
    <location>
        <begin position="26"/>
        <end position="460"/>
    </location>
</feature>
<dbReference type="GO" id="GO:0043410">
    <property type="term" value="P:positive regulation of MAPK cascade"/>
    <property type="evidence" value="ECO:0007669"/>
    <property type="project" value="TreeGrafter"/>
</dbReference>
<dbReference type="Pfam" id="PF00001">
    <property type="entry name" value="7tm_1"/>
    <property type="match status" value="1"/>
</dbReference>
<dbReference type="OrthoDB" id="5957871at2759"/>
<proteinExistence type="inferred from homology"/>
<evidence type="ECO:0000256" key="3">
    <source>
        <dbReference type="ARBA" id="ARBA00022475"/>
    </source>
</evidence>
<dbReference type="GO" id="GO:0005886">
    <property type="term" value="C:plasma membrane"/>
    <property type="evidence" value="ECO:0007669"/>
    <property type="project" value="UniProtKB-SubCell"/>
</dbReference>
<dbReference type="GO" id="GO:0071880">
    <property type="term" value="P:adenylate cyclase-activating adrenergic receptor signaling pathway"/>
    <property type="evidence" value="ECO:0007669"/>
    <property type="project" value="TreeGrafter"/>
</dbReference>
<feature type="transmembrane region" description="Helical" evidence="11">
    <location>
        <begin position="113"/>
        <end position="132"/>
    </location>
</feature>
<dbReference type="EMBL" id="CADEPI010000011">
    <property type="protein sequence ID" value="CAB3363051.1"/>
    <property type="molecule type" value="Genomic_DNA"/>
</dbReference>
<comment type="caution">
    <text evidence="14">The sequence shown here is derived from an EMBL/GenBank/DDBJ whole genome shotgun (WGS) entry which is preliminary data.</text>
</comment>
<keyword evidence="8 10" id="KW-0675">Receptor</keyword>
<feature type="transmembrane region" description="Helical" evidence="11">
    <location>
        <begin position="81"/>
        <end position="101"/>
    </location>
</feature>
<feature type="signal peptide" evidence="12">
    <location>
        <begin position="1"/>
        <end position="25"/>
    </location>
</feature>
<feature type="transmembrane region" description="Helical" evidence="11">
    <location>
        <begin position="345"/>
        <end position="367"/>
    </location>
</feature>
<organism evidence="14 15">
    <name type="scientific">Cloeon dipterum</name>
    <dbReference type="NCBI Taxonomy" id="197152"/>
    <lineage>
        <taxon>Eukaryota</taxon>
        <taxon>Metazoa</taxon>
        <taxon>Ecdysozoa</taxon>
        <taxon>Arthropoda</taxon>
        <taxon>Hexapoda</taxon>
        <taxon>Insecta</taxon>
        <taxon>Pterygota</taxon>
        <taxon>Palaeoptera</taxon>
        <taxon>Ephemeroptera</taxon>
        <taxon>Pisciforma</taxon>
        <taxon>Baetidae</taxon>
        <taxon>Cloeon</taxon>
    </lineage>
</organism>
<feature type="transmembrane region" description="Helical" evidence="11">
    <location>
        <begin position="152"/>
        <end position="172"/>
    </location>
</feature>
<dbReference type="AlphaFoldDB" id="A0A8S1C4M2"/>
<dbReference type="SMART" id="SM01381">
    <property type="entry name" value="7TM_GPCR_Srsx"/>
    <property type="match status" value="1"/>
</dbReference>
<dbReference type="PRINTS" id="PR00237">
    <property type="entry name" value="GPCRRHODOPSN"/>
</dbReference>
<evidence type="ECO:0000313" key="14">
    <source>
        <dbReference type="EMBL" id="CAB3363051.1"/>
    </source>
</evidence>
<comment type="similarity">
    <text evidence="2 10">Belongs to the G-protein coupled receptor 1 family.</text>
</comment>
<dbReference type="PANTHER" id="PTHR24248">
    <property type="entry name" value="ADRENERGIC RECEPTOR-RELATED G-PROTEIN COUPLED RECEPTOR"/>
    <property type="match status" value="1"/>
</dbReference>
<dbReference type="SUPFAM" id="SSF81321">
    <property type="entry name" value="Family A G protein-coupled receptor-like"/>
    <property type="match status" value="1"/>
</dbReference>
<gene>
    <name evidence="14" type="ORF">CLODIP_2_CD14871</name>
</gene>
<feature type="transmembrane region" description="Helical" evidence="11">
    <location>
        <begin position="193"/>
        <end position="216"/>
    </location>
</feature>
<feature type="domain" description="G-protein coupled receptors family 1 profile" evidence="13">
    <location>
        <begin position="93"/>
        <end position="403"/>
    </location>
</feature>
<feature type="transmembrane region" description="Helical" evidence="11">
    <location>
        <begin position="236"/>
        <end position="261"/>
    </location>
</feature>
<dbReference type="CDD" id="cd15066">
    <property type="entry name" value="7tmA_DmOct-betaAR-like"/>
    <property type="match status" value="1"/>
</dbReference>
<evidence type="ECO:0000256" key="12">
    <source>
        <dbReference type="SAM" id="SignalP"/>
    </source>
</evidence>
<evidence type="ECO:0000256" key="6">
    <source>
        <dbReference type="ARBA" id="ARBA00023040"/>
    </source>
</evidence>
<dbReference type="PROSITE" id="PS50262">
    <property type="entry name" value="G_PROTEIN_RECEP_F1_2"/>
    <property type="match status" value="1"/>
</dbReference>
<dbReference type="Proteomes" id="UP000494165">
    <property type="component" value="Unassembled WGS sequence"/>
</dbReference>
<dbReference type="InterPro" id="IPR017452">
    <property type="entry name" value="GPCR_Rhodpsn_7TM"/>
</dbReference>
<keyword evidence="15" id="KW-1185">Reference proteome</keyword>
<evidence type="ECO:0000256" key="4">
    <source>
        <dbReference type="ARBA" id="ARBA00022692"/>
    </source>
</evidence>
<sequence>MSSHKGKLASFLLLFLVTMTSPLTAFGDHSTARDASSTTGWPLQKGNSSNLSQEFDAQNQTANVDAYSDPITLAVLCFKSFVMGTIIFTSIGGNLLVIVSVMRHRKLLVITNYFVVSLAFADMLVAILAMTFNFSVQLTDTWMFGPIMCDVWNSFDVFFSTVSILHLCFISVDRYFAIVLPLQYPIYITERTVGVFLGITWLCPIFISFVPIFLGWYTTAENLTNRQLHPNECDFIVNMSFAIFSSLVSFWIPGSIMVFTYHRIFLEANRQERMLHNRLGNDFNMHHLHNIEDVSASPSIAGSGSCTALNFHDASHEHHHQHHPHHPQQPVLSHKERKMKREHKAAKTLGFIMGTFIICWLPFFLWYDITNLCGDFCPQVPDVAVAIVFWIGYLNSALNPVIYAHFNKEFREAFRDTLCWASCNLFRRRNSDLDALVQISANFRNSEPPRSRVASFNTRN</sequence>